<dbReference type="InterPro" id="IPR050707">
    <property type="entry name" value="HTH_MetabolicPath_Reg"/>
</dbReference>
<keyword evidence="2" id="KW-0238">DNA-binding</keyword>
<dbReference type="InterPro" id="IPR005471">
    <property type="entry name" value="Tscrpt_reg_IclR_N"/>
</dbReference>
<dbReference type="InterPro" id="IPR014757">
    <property type="entry name" value="Tscrpt_reg_IclR_C"/>
</dbReference>
<dbReference type="InterPro" id="IPR036390">
    <property type="entry name" value="WH_DNA-bd_sf"/>
</dbReference>
<dbReference type="GO" id="GO:0003700">
    <property type="term" value="F:DNA-binding transcription factor activity"/>
    <property type="evidence" value="ECO:0007669"/>
    <property type="project" value="TreeGrafter"/>
</dbReference>
<comment type="caution">
    <text evidence="6">The sequence shown here is derived from an EMBL/GenBank/DDBJ whole genome shotgun (WGS) entry which is preliminary data.</text>
</comment>
<dbReference type="PROSITE" id="PS51077">
    <property type="entry name" value="HTH_ICLR"/>
    <property type="match status" value="1"/>
</dbReference>
<dbReference type="PANTHER" id="PTHR30136:SF33">
    <property type="entry name" value="TRANSCRIPTIONAL REGULATORY PROTEIN"/>
    <property type="match status" value="1"/>
</dbReference>
<dbReference type="InterPro" id="IPR029016">
    <property type="entry name" value="GAF-like_dom_sf"/>
</dbReference>
<feature type="domain" description="HTH iclR-type" evidence="4">
    <location>
        <begin position="9"/>
        <end position="71"/>
    </location>
</feature>
<protein>
    <submittedName>
        <fullName evidence="6">Transcriptional regulator, IclR family</fullName>
    </submittedName>
</protein>
<dbReference type="PANTHER" id="PTHR30136">
    <property type="entry name" value="HELIX-TURN-HELIX TRANSCRIPTIONAL REGULATOR, ICLR FAMILY"/>
    <property type="match status" value="1"/>
</dbReference>
<keyword evidence="7" id="KW-1185">Reference proteome</keyword>
<evidence type="ECO:0000256" key="3">
    <source>
        <dbReference type="ARBA" id="ARBA00023163"/>
    </source>
</evidence>
<dbReference type="STRING" id="1238182.C882_1309"/>
<evidence type="ECO:0000256" key="2">
    <source>
        <dbReference type="ARBA" id="ARBA00023125"/>
    </source>
</evidence>
<dbReference type="OrthoDB" id="9807558at2"/>
<dbReference type="GO" id="GO:0045892">
    <property type="term" value="P:negative regulation of DNA-templated transcription"/>
    <property type="evidence" value="ECO:0007669"/>
    <property type="project" value="TreeGrafter"/>
</dbReference>
<dbReference type="Proteomes" id="UP000009881">
    <property type="component" value="Unassembled WGS sequence"/>
</dbReference>
<evidence type="ECO:0000313" key="7">
    <source>
        <dbReference type="Proteomes" id="UP000009881"/>
    </source>
</evidence>
<proteinExistence type="predicted"/>
<sequence>MTAHDRQFVDALARGLAILECMSREQRPLGNRDIARHTGLAPSTVSRLTHTLTVLGYIRLTRSERTYELTPKSLNLGYPVLAGMTLLQRARPHLKALSERTGETVALAIRDGVYITFVDVVQGQNMVAVRLATGGRLRIATSAAGIALLAGLPDPERRNLVSRVRADITRRDEPPEQFRTLLDACLNDGYALVRNTWREGIGGVAVSVCQGDEHAALTIPVATGSVSEQEMRSTLAAALRDTAEAIGPALPTTA</sequence>
<evidence type="ECO:0000256" key="1">
    <source>
        <dbReference type="ARBA" id="ARBA00023015"/>
    </source>
</evidence>
<feature type="domain" description="IclR-ED" evidence="5">
    <location>
        <begin position="72"/>
        <end position="252"/>
    </location>
</feature>
<dbReference type="PROSITE" id="PS51078">
    <property type="entry name" value="ICLR_ED"/>
    <property type="match status" value="1"/>
</dbReference>
<dbReference type="SMART" id="SM00346">
    <property type="entry name" value="HTH_ICLR"/>
    <property type="match status" value="1"/>
</dbReference>
<dbReference type="Gene3D" id="3.30.450.40">
    <property type="match status" value="1"/>
</dbReference>
<name>K9GSK1_9PROT</name>
<dbReference type="RefSeq" id="WP_009541965.1">
    <property type="nucleotide sequence ID" value="NZ_ANHY01000018.1"/>
</dbReference>
<organism evidence="6 7">
    <name type="scientific">Caenispirillum salinarum AK4</name>
    <dbReference type="NCBI Taxonomy" id="1238182"/>
    <lineage>
        <taxon>Bacteria</taxon>
        <taxon>Pseudomonadati</taxon>
        <taxon>Pseudomonadota</taxon>
        <taxon>Alphaproteobacteria</taxon>
        <taxon>Rhodospirillales</taxon>
        <taxon>Novispirillaceae</taxon>
        <taxon>Caenispirillum</taxon>
    </lineage>
</organism>
<dbReference type="GO" id="GO:0003677">
    <property type="term" value="F:DNA binding"/>
    <property type="evidence" value="ECO:0007669"/>
    <property type="project" value="UniProtKB-KW"/>
</dbReference>
<dbReference type="SUPFAM" id="SSF46785">
    <property type="entry name" value="Winged helix' DNA-binding domain"/>
    <property type="match status" value="1"/>
</dbReference>
<gene>
    <name evidence="6" type="ORF">C882_1309</name>
</gene>
<accession>K9GSK1</accession>
<keyword evidence="1" id="KW-0805">Transcription regulation</keyword>
<dbReference type="Pfam" id="PF09339">
    <property type="entry name" value="HTH_IclR"/>
    <property type="match status" value="1"/>
</dbReference>
<dbReference type="Pfam" id="PF01614">
    <property type="entry name" value="IclR_C"/>
    <property type="match status" value="1"/>
</dbReference>
<dbReference type="AlphaFoldDB" id="K9GSK1"/>
<dbReference type="eggNOG" id="COG1414">
    <property type="taxonomic scope" value="Bacteria"/>
</dbReference>
<evidence type="ECO:0000259" key="4">
    <source>
        <dbReference type="PROSITE" id="PS51077"/>
    </source>
</evidence>
<reference evidence="6 7" key="1">
    <citation type="journal article" date="2013" name="Genome Announc.">
        <title>Draft Genome Sequence of an Alphaproteobacterium, Caenispirillum salinarum AK4(T), Isolated from a Solar Saltern.</title>
        <authorList>
            <person name="Khatri I."/>
            <person name="Singh A."/>
            <person name="Korpole S."/>
            <person name="Pinnaka A.K."/>
            <person name="Subramanian S."/>
        </authorList>
    </citation>
    <scope>NUCLEOTIDE SEQUENCE [LARGE SCALE GENOMIC DNA]</scope>
    <source>
        <strain evidence="6 7">AK4</strain>
    </source>
</reference>
<dbReference type="InterPro" id="IPR036388">
    <property type="entry name" value="WH-like_DNA-bd_sf"/>
</dbReference>
<evidence type="ECO:0000313" key="6">
    <source>
        <dbReference type="EMBL" id="EKV27714.1"/>
    </source>
</evidence>
<dbReference type="SMART" id="SM00419">
    <property type="entry name" value="HTH_CRP"/>
    <property type="match status" value="1"/>
</dbReference>
<dbReference type="SUPFAM" id="SSF55781">
    <property type="entry name" value="GAF domain-like"/>
    <property type="match status" value="1"/>
</dbReference>
<dbReference type="EMBL" id="ANHY01000018">
    <property type="protein sequence ID" value="EKV27714.1"/>
    <property type="molecule type" value="Genomic_DNA"/>
</dbReference>
<keyword evidence="3" id="KW-0804">Transcription</keyword>
<dbReference type="Gene3D" id="1.10.10.10">
    <property type="entry name" value="Winged helix-like DNA-binding domain superfamily/Winged helix DNA-binding domain"/>
    <property type="match status" value="1"/>
</dbReference>
<dbReference type="PATRIC" id="fig|1238182.3.peg.3523"/>
<evidence type="ECO:0000259" key="5">
    <source>
        <dbReference type="PROSITE" id="PS51078"/>
    </source>
</evidence>
<dbReference type="InterPro" id="IPR012318">
    <property type="entry name" value="HTH_CRP"/>
</dbReference>